<dbReference type="CDD" id="cd16012">
    <property type="entry name" value="ALP"/>
    <property type="match status" value="1"/>
</dbReference>
<dbReference type="EMBL" id="JAVRBK010000010">
    <property type="protein sequence ID" value="KAK5638400.1"/>
    <property type="molecule type" value="Genomic_DNA"/>
</dbReference>
<evidence type="ECO:0000256" key="7">
    <source>
        <dbReference type="PIRSR" id="PIRSR601952-1"/>
    </source>
</evidence>
<feature type="binding site" evidence="8">
    <location>
        <position position="206"/>
    </location>
    <ligand>
        <name>Mg(2+)</name>
        <dbReference type="ChEBI" id="CHEBI:18420"/>
    </ligand>
</feature>
<proteinExistence type="inferred from homology"/>
<comment type="cofactor">
    <cofactor evidence="8">
        <name>Mg(2+)</name>
        <dbReference type="ChEBI" id="CHEBI:18420"/>
    </cofactor>
    <text evidence="8">Binds 1 Mg(2+) ion.</text>
</comment>
<feature type="binding site" evidence="8">
    <location>
        <position position="407"/>
    </location>
    <ligand>
        <name>Zn(2+)</name>
        <dbReference type="ChEBI" id="CHEBI:29105"/>
        <label>2</label>
    </ligand>
</feature>
<feature type="binding site" evidence="8">
    <location>
        <position position="371"/>
    </location>
    <ligand>
        <name>Zn(2+)</name>
        <dbReference type="ChEBI" id="CHEBI:29105"/>
        <label>2</label>
    </ligand>
</feature>
<dbReference type="InterPro" id="IPR018299">
    <property type="entry name" value="Alkaline_phosphatase_AS"/>
</dbReference>
<dbReference type="GO" id="GO:0004035">
    <property type="term" value="F:alkaline phosphatase activity"/>
    <property type="evidence" value="ECO:0007669"/>
    <property type="project" value="UniProtKB-EC"/>
</dbReference>
<dbReference type="InterPro" id="IPR017850">
    <property type="entry name" value="Alkaline_phosphatase_core_sf"/>
</dbReference>
<keyword evidence="13" id="KW-1185">Reference proteome</keyword>
<dbReference type="GO" id="GO:0046872">
    <property type="term" value="F:metal ion binding"/>
    <property type="evidence" value="ECO:0007669"/>
    <property type="project" value="UniProtKB-KW"/>
</dbReference>
<keyword evidence="11" id="KW-0732">Signal</keyword>
<feature type="binding site" evidence="8">
    <location>
        <position position="93"/>
    </location>
    <ligand>
        <name>Zn(2+)</name>
        <dbReference type="ChEBI" id="CHEBI:29105"/>
        <label>2</label>
    </ligand>
</feature>
<evidence type="ECO:0000256" key="6">
    <source>
        <dbReference type="ARBA" id="ARBA00022842"/>
    </source>
</evidence>
<feature type="binding site" evidence="8">
    <location>
        <position position="208"/>
    </location>
    <ligand>
        <name>Mg(2+)</name>
        <dbReference type="ChEBI" id="CHEBI:18420"/>
    </ligand>
</feature>
<keyword evidence="3 8" id="KW-0479">Metal-binding</keyword>
<evidence type="ECO:0000256" key="10">
    <source>
        <dbReference type="RuleBase" id="RU003947"/>
    </source>
</evidence>
<feature type="signal peptide" evidence="11">
    <location>
        <begin position="1"/>
        <end position="20"/>
    </location>
</feature>
<evidence type="ECO:0000256" key="4">
    <source>
        <dbReference type="ARBA" id="ARBA00022801"/>
    </source>
</evidence>
<dbReference type="PANTHER" id="PTHR11596">
    <property type="entry name" value="ALKALINE PHOSPHATASE"/>
    <property type="match status" value="1"/>
</dbReference>
<evidence type="ECO:0000256" key="3">
    <source>
        <dbReference type="ARBA" id="ARBA00022723"/>
    </source>
</evidence>
<comment type="caution">
    <text evidence="12">The sequence shown here is derived from an EMBL/GenBank/DDBJ whole genome shotgun (WGS) entry which is preliminary data.</text>
</comment>
<feature type="binding site" evidence="8">
    <location>
        <position position="489"/>
    </location>
    <ligand>
        <name>Zn(2+)</name>
        <dbReference type="ChEBI" id="CHEBI:29105"/>
        <label>2</label>
    </ligand>
</feature>
<keyword evidence="4 10" id="KW-0378">Hydrolase</keyword>
<evidence type="ECO:0000256" key="8">
    <source>
        <dbReference type="PIRSR" id="PIRSR601952-2"/>
    </source>
</evidence>
<evidence type="ECO:0000256" key="5">
    <source>
        <dbReference type="ARBA" id="ARBA00022833"/>
    </source>
</evidence>
<evidence type="ECO:0000313" key="13">
    <source>
        <dbReference type="Proteomes" id="UP001329430"/>
    </source>
</evidence>
<dbReference type="SMART" id="SM00098">
    <property type="entry name" value="alkPPc"/>
    <property type="match status" value="1"/>
</dbReference>
<keyword evidence="6 8" id="KW-0460">Magnesium</keyword>
<feature type="binding site" evidence="8">
    <location>
        <position position="93"/>
    </location>
    <ligand>
        <name>Mg(2+)</name>
        <dbReference type="ChEBI" id="CHEBI:18420"/>
    </ligand>
</feature>
<dbReference type="Proteomes" id="UP001329430">
    <property type="component" value="Chromosome 10"/>
</dbReference>
<dbReference type="Pfam" id="PF00245">
    <property type="entry name" value="Alk_phosphatase"/>
    <property type="match status" value="1"/>
</dbReference>
<protein>
    <recommendedName>
        <fullName evidence="2 10">Alkaline phosphatase</fullName>
        <ecNumber evidence="2 10">3.1.3.1</ecNumber>
    </recommendedName>
</protein>
<comment type="similarity">
    <text evidence="1 9">Belongs to the alkaline phosphatase family.</text>
</comment>
<feature type="binding site" evidence="8">
    <location>
        <position position="362"/>
    </location>
    <ligand>
        <name>Mg(2+)</name>
        <dbReference type="ChEBI" id="CHEBI:18420"/>
    </ligand>
</feature>
<gene>
    <name evidence="12" type="ORF">RI129_012695</name>
</gene>
<evidence type="ECO:0000256" key="2">
    <source>
        <dbReference type="ARBA" id="ARBA00012647"/>
    </source>
</evidence>
<evidence type="ECO:0000256" key="9">
    <source>
        <dbReference type="RuleBase" id="RU003946"/>
    </source>
</evidence>
<dbReference type="InterPro" id="IPR001952">
    <property type="entry name" value="Alkaline_phosphatase"/>
</dbReference>
<dbReference type="AlphaFoldDB" id="A0AAN7UU26"/>
<name>A0AAN7UU26_9COLE</name>
<keyword evidence="5 8" id="KW-0862">Zinc</keyword>
<comment type="catalytic activity">
    <reaction evidence="10">
        <text>a phosphate monoester + H2O = an alcohol + phosphate</text>
        <dbReference type="Rhea" id="RHEA:15017"/>
        <dbReference type="ChEBI" id="CHEBI:15377"/>
        <dbReference type="ChEBI" id="CHEBI:30879"/>
        <dbReference type="ChEBI" id="CHEBI:43474"/>
        <dbReference type="ChEBI" id="CHEBI:67140"/>
        <dbReference type="EC" id="3.1.3.1"/>
    </reaction>
</comment>
<feature type="active site" description="Phosphoserine intermediate" evidence="7">
    <location>
        <position position="143"/>
    </location>
</feature>
<dbReference type="PANTHER" id="PTHR11596:SF83">
    <property type="entry name" value="ALKALINE PHOSPHATASE 4"/>
    <property type="match status" value="1"/>
</dbReference>
<evidence type="ECO:0000313" key="12">
    <source>
        <dbReference type="EMBL" id="KAK5638400.1"/>
    </source>
</evidence>
<dbReference type="PROSITE" id="PS00123">
    <property type="entry name" value="ALKALINE_PHOSPHATASE"/>
    <property type="match status" value="1"/>
</dbReference>
<feature type="binding site" evidence="8">
    <location>
        <position position="367"/>
    </location>
    <ligand>
        <name>Zn(2+)</name>
        <dbReference type="ChEBI" id="CHEBI:29105"/>
        <label>2</label>
    </ligand>
</feature>
<feature type="binding site" evidence="8">
    <location>
        <position position="408"/>
    </location>
    <ligand>
        <name>Zn(2+)</name>
        <dbReference type="ChEBI" id="CHEBI:29105"/>
        <label>2</label>
    </ligand>
</feature>
<evidence type="ECO:0000256" key="1">
    <source>
        <dbReference type="ARBA" id="ARBA00005984"/>
    </source>
</evidence>
<comment type="cofactor">
    <cofactor evidence="8">
        <name>Zn(2+)</name>
        <dbReference type="ChEBI" id="CHEBI:29105"/>
    </cofactor>
    <text evidence="8">Binds 2 Zn(2+) ions.</text>
</comment>
<accession>A0AAN7UU26</accession>
<evidence type="ECO:0000256" key="11">
    <source>
        <dbReference type="SAM" id="SignalP"/>
    </source>
</evidence>
<dbReference type="EC" id="3.1.3.1" evidence="2 10"/>
<dbReference type="PRINTS" id="PR00113">
    <property type="entry name" value="ALKPHPHTASE"/>
</dbReference>
<dbReference type="SUPFAM" id="SSF53649">
    <property type="entry name" value="Alkaline phosphatase-like"/>
    <property type="match status" value="1"/>
</dbReference>
<dbReference type="Gene3D" id="3.40.720.10">
    <property type="entry name" value="Alkaline Phosphatase, subunit A"/>
    <property type="match status" value="1"/>
</dbReference>
<feature type="chain" id="PRO_5043023101" description="Alkaline phosphatase" evidence="11">
    <location>
        <begin position="21"/>
        <end position="561"/>
    </location>
</feature>
<organism evidence="12 13">
    <name type="scientific">Pyrocoelia pectoralis</name>
    <dbReference type="NCBI Taxonomy" id="417401"/>
    <lineage>
        <taxon>Eukaryota</taxon>
        <taxon>Metazoa</taxon>
        <taxon>Ecdysozoa</taxon>
        <taxon>Arthropoda</taxon>
        <taxon>Hexapoda</taxon>
        <taxon>Insecta</taxon>
        <taxon>Pterygota</taxon>
        <taxon>Neoptera</taxon>
        <taxon>Endopterygota</taxon>
        <taxon>Coleoptera</taxon>
        <taxon>Polyphaga</taxon>
        <taxon>Elateriformia</taxon>
        <taxon>Elateroidea</taxon>
        <taxon>Lampyridae</taxon>
        <taxon>Lampyrinae</taxon>
        <taxon>Pyrocoelia</taxon>
    </lineage>
</organism>
<sequence>MIRWTYGYFFCATLFVAANSASFTKELSKDLVNDNVLYSDNFEEIKPASEDQLLKQDKQFWFHQGTRTLRRVVKEETEDVPRVAKNVVFFLADGMGATTATAARIYKGQRAGKIGEEHTLSFEEFPNVALVKTYDVDMQVPDSASTATALFTGVKSRYKTLGVDANVYVGEFDKATYNKSRLDSFMVWAQEAGKATGIVTTTRITHATPAATYSRTPHRDWECDSFIPYAHRADLKDIARQLVEDAPGKNFNVILGGGQEQLGYVKLMDTSVCPRDDGLNLTSTWLNNRRHSDKATLVVNKAQLEDAKKNADYLLGLFAPNHLPYELVRKGHFPNVPSLTEMTQAALEVLRKGTNGFVLMVEAGLIDKAHHDNLARCALDETSELDDAVALVLRETGPDTLIIVTSDHSHSFTFSGYPLRGNDIMGFTNESLPYPSLSYANGPGFKYHYNPDEKKFEGFPWRDPTEDDSRLKDPFYQQAATFYRFEDTHGGEDVPVYSKGPGAHLLRGVIEQNYVAHMISYAACIGPHARLNRDCGGTSSAPFQRRSRLILGLVLVKIIFF</sequence>
<reference evidence="12 13" key="1">
    <citation type="journal article" date="2024" name="Insects">
        <title>An Improved Chromosome-Level Genome Assembly of the Firefly Pyrocoelia pectoralis.</title>
        <authorList>
            <person name="Fu X."/>
            <person name="Meyer-Rochow V.B."/>
            <person name="Ballantyne L."/>
            <person name="Zhu X."/>
        </authorList>
    </citation>
    <scope>NUCLEOTIDE SEQUENCE [LARGE SCALE GENOMIC DNA]</scope>
    <source>
        <strain evidence="12">XCY_ONT2</strain>
    </source>
</reference>